<evidence type="ECO:0000256" key="3">
    <source>
        <dbReference type="ARBA" id="ARBA00022801"/>
    </source>
</evidence>
<evidence type="ECO:0000259" key="4">
    <source>
        <dbReference type="Pfam" id="PF00557"/>
    </source>
</evidence>
<keyword evidence="7" id="KW-0031">Aminopeptidase</keyword>
<feature type="domain" description="Peptidase M24 C-terminal" evidence="6">
    <location>
        <begin position="608"/>
        <end position="668"/>
    </location>
</feature>
<dbReference type="Gene3D" id="3.40.350.10">
    <property type="entry name" value="Creatinase/prolidase N-terminal domain"/>
    <property type="match status" value="2"/>
</dbReference>
<dbReference type="Pfam" id="PF16188">
    <property type="entry name" value="Peptidase_M24_C"/>
    <property type="match status" value="1"/>
</dbReference>
<dbReference type="Pfam" id="PF01321">
    <property type="entry name" value="Creatinase_N"/>
    <property type="match status" value="1"/>
</dbReference>
<dbReference type="GO" id="GO:0046872">
    <property type="term" value="F:metal ion binding"/>
    <property type="evidence" value="ECO:0007669"/>
    <property type="project" value="UniProtKB-KW"/>
</dbReference>
<comment type="similarity">
    <text evidence="1">Belongs to the peptidase M24B family.</text>
</comment>
<dbReference type="AlphaFoldDB" id="A0A2L2LD33"/>
<dbReference type="PANTHER" id="PTHR43763:SF6">
    <property type="entry name" value="XAA-PRO AMINOPEPTIDASE 1"/>
    <property type="match status" value="1"/>
</dbReference>
<dbReference type="SUPFAM" id="SSF55920">
    <property type="entry name" value="Creatinase/aminopeptidase"/>
    <property type="match status" value="1"/>
</dbReference>
<evidence type="ECO:0000256" key="1">
    <source>
        <dbReference type="ARBA" id="ARBA00008766"/>
    </source>
</evidence>
<dbReference type="GO" id="GO:0070006">
    <property type="term" value="F:metalloaminopeptidase activity"/>
    <property type="evidence" value="ECO:0007669"/>
    <property type="project" value="InterPro"/>
</dbReference>
<gene>
    <name evidence="7" type="primary">pepP</name>
    <name evidence="7" type="ORF">At1D1609_21910</name>
</gene>
<sequence>MSLCLEYYLFRKMCTIYRRNPVCHIWLETGFVRVALSLRANDLTAHLAAFLHDSSRKTPMFQTFENKSAPQFGKARVEALRAGFDALGIDGFLVPRADEYQGEYVPECAERLSWLTGFTGSAGIALVTRTEAVVFVDGRYTTQLKSQVDQSVFSGGDLVGAPPSVWLAEHAPQGFRLGIDPWLHTGAELKRLEKVLAGKGGSVVLLEKNPLDALWQDRPSEPLEPVVIQPEAFTGRLAKEKIASLAETVSAKGADALLVTDPSSIAWIFNVRGNDVPHTPHPLARAIIYADGRADIFLDKRKTGIETEAYLAQLATQLPPSKIADRLHAIASAKGRVMVDADLTPVALTGAITAAGGSLIEEADPVRLPRARKNKAELAGSAAAHVQDGAAMVEYLCWLDRQQPGSVTEIAAVKALEAARFKVGQGLQNPLKDVSFDTISGAGEHAAIIHYRVTTDTDRTLADGEMFLVDSGAQYVNGTTDITRTVAIGTVPEEQKRFFTLVLKGMIGISTARFPKGTRGCDLDPLARIALWKAGADYAHGTGHGVGSYLSVHEGPQRISRLSTQELLPGMILSNEPGYYRPGAFGIRIENLIYVREAEEVAGGDQPMFSFETLTWCPIDRRLVVAALLTDEELDWLNAYHAGVLEKLSPLITDEEVKAWLVAATKPLERVA</sequence>
<keyword evidence="3" id="KW-0378">Hydrolase</keyword>
<accession>A0A2L2LD33</accession>
<evidence type="ECO:0000313" key="8">
    <source>
        <dbReference type="Proteomes" id="UP000237717"/>
    </source>
</evidence>
<feature type="domain" description="Peptidase M24" evidence="4">
    <location>
        <begin position="384"/>
        <end position="597"/>
    </location>
</feature>
<dbReference type="InterPro" id="IPR050422">
    <property type="entry name" value="X-Pro_aminopeptidase_P"/>
</dbReference>
<dbReference type="Proteomes" id="UP000237717">
    <property type="component" value="Chromosome I"/>
</dbReference>
<evidence type="ECO:0000259" key="6">
    <source>
        <dbReference type="Pfam" id="PF16188"/>
    </source>
</evidence>
<keyword evidence="2" id="KW-0479">Metal-binding</keyword>
<proteinExistence type="inferred from homology"/>
<dbReference type="Gene3D" id="3.90.230.10">
    <property type="entry name" value="Creatinase/methionine aminopeptidase superfamily"/>
    <property type="match status" value="1"/>
</dbReference>
<dbReference type="InterPro" id="IPR029149">
    <property type="entry name" value="Creatin/AminoP/Spt16_N"/>
</dbReference>
<organism evidence="7 8">
    <name type="scientific">Agrobacterium tumefaciens</name>
    <dbReference type="NCBI Taxonomy" id="358"/>
    <lineage>
        <taxon>Bacteria</taxon>
        <taxon>Pseudomonadati</taxon>
        <taxon>Pseudomonadota</taxon>
        <taxon>Alphaproteobacteria</taxon>
        <taxon>Hyphomicrobiales</taxon>
        <taxon>Rhizobiaceae</taxon>
        <taxon>Rhizobium/Agrobacterium group</taxon>
        <taxon>Agrobacterium</taxon>
        <taxon>Agrobacterium tumefaciens complex</taxon>
    </lineage>
</organism>
<dbReference type="PANTHER" id="PTHR43763">
    <property type="entry name" value="XAA-PRO AMINOPEPTIDASE 1"/>
    <property type="match status" value="1"/>
</dbReference>
<evidence type="ECO:0000259" key="5">
    <source>
        <dbReference type="Pfam" id="PF01321"/>
    </source>
</evidence>
<dbReference type="InterPro" id="IPR032416">
    <property type="entry name" value="Peptidase_M24_C"/>
</dbReference>
<keyword evidence="7" id="KW-0645">Protease</keyword>
<name>A0A2L2LD33_AGRTU</name>
<dbReference type="EMBL" id="CP026924">
    <property type="protein sequence ID" value="AVH42245.1"/>
    <property type="molecule type" value="Genomic_DNA"/>
</dbReference>
<dbReference type="GO" id="GO:0005737">
    <property type="term" value="C:cytoplasm"/>
    <property type="evidence" value="ECO:0007669"/>
    <property type="project" value="UniProtKB-ARBA"/>
</dbReference>
<dbReference type="Pfam" id="PF16189">
    <property type="entry name" value="Creatinase_N_2"/>
    <property type="match status" value="1"/>
</dbReference>
<evidence type="ECO:0000256" key="2">
    <source>
        <dbReference type="ARBA" id="ARBA00022723"/>
    </source>
</evidence>
<dbReference type="InterPro" id="IPR033740">
    <property type="entry name" value="Pept_M24B"/>
</dbReference>
<protein>
    <submittedName>
        <fullName evidence="7">Xaa-Pro aminopeptidase</fullName>
    </submittedName>
</protein>
<dbReference type="Pfam" id="PF00557">
    <property type="entry name" value="Peptidase_M24"/>
    <property type="match status" value="1"/>
</dbReference>
<evidence type="ECO:0000313" key="7">
    <source>
        <dbReference type="EMBL" id="AVH42245.1"/>
    </source>
</evidence>
<dbReference type="InterPro" id="IPR036005">
    <property type="entry name" value="Creatinase/aminopeptidase-like"/>
</dbReference>
<dbReference type="InterPro" id="IPR000994">
    <property type="entry name" value="Pept_M24"/>
</dbReference>
<dbReference type="SUPFAM" id="SSF53092">
    <property type="entry name" value="Creatinase/prolidase N-terminal domain"/>
    <property type="match status" value="2"/>
</dbReference>
<dbReference type="InterPro" id="IPR000587">
    <property type="entry name" value="Creatinase_N"/>
</dbReference>
<dbReference type="CDD" id="cd01085">
    <property type="entry name" value="APP"/>
    <property type="match status" value="1"/>
</dbReference>
<feature type="domain" description="Creatinase N-terminal" evidence="5">
    <location>
        <begin position="76"/>
        <end position="198"/>
    </location>
</feature>
<dbReference type="FunFam" id="3.90.230.10:FF:000009">
    <property type="entry name" value="xaa-Pro aminopeptidase 2"/>
    <property type="match status" value="1"/>
</dbReference>
<reference evidence="7 8" key="1">
    <citation type="submission" date="2018-02" db="EMBL/GenBank/DDBJ databases">
        <title>Complete genome sequence of Agrobacterium tumefaciens 1D1609.</title>
        <authorList>
            <person name="Cho S.-T."/>
            <person name="Haryono M."/>
            <person name="Chang H.-H."/>
            <person name="Santos M.N."/>
            <person name="Lai E.-M."/>
            <person name="Kuo C.-H."/>
        </authorList>
    </citation>
    <scope>NUCLEOTIDE SEQUENCE [LARGE SCALE GENOMIC DNA]</scope>
    <source>
        <strain evidence="7 8">1D1609</strain>
    </source>
</reference>